<dbReference type="InterPro" id="IPR056855">
    <property type="entry name" value="ATP-grasp_IQCH"/>
</dbReference>
<accession>A0A814BSJ1</accession>
<comment type="caution">
    <text evidence="3">The sequence shown here is derived from an EMBL/GenBank/DDBJ whole genome shotgun (WGS) entry which is preliminary data.</text>
</comment>
<feature type="region of interest" description="Disordered" evidence="1">
    <location>
        <begin position="1"/>
        <end position="26"/>
    </location>
</feature>
<dbReference type="CDD" id="cd23767">
    <property type="entry name" value="IQCD"/>
    <property type="match status" value="1"/>
</dbReference>
<dbReference type="SMART" id="SM00015">
    <property type="entry name" value="IQ"/>
    <property type="match status" value="1"/>
</dbReference>
<dbReference type="Proteomes" id="UP000663860">
    <property type="component" value="Unassembled WGS sequence"/>
</dbReference>
<reference evidence="3" key="1">
    <citation type="submission" date="2021-02" db="EMBL/GenBank/DDBJ databases">
        <authorList>
            <person name="Nowell W R."/>
        </authorList>
    </citation>
    <scope>NUCLEOTIDE SEQUENCE</scope>
</reference>
<dbReference type="Pfam" id="PF24923">
    <property type="entry name" value="ATP-grasp_IQCH"/>
    <property type="match status" value="1"/>
</dbReference>
<dbReference type="PANTHER" id="PTHR14465">
    <property type="entry name" value="IQ DOMAIN-CONTAINING PROTEIN H"/>
    <property type="match status" value="1"/>
</dbReference>
<dbReference type="AlphaFoldDB" id="A0A814BSJ1"/>
<dbReference type="Pfam" id="PF00612">
    <property type="entry name" value="IQ"/>
    <property type="match status" value="1"/>
</dbReference>
<feature type="domain" description="IQCH-like ATP-grasp" evidence="2">
    <location>
        <begin position="471"/>
        <end position="735"/>
    </location>
</feature>
<dbReference type="InterPro" id="IPR027417">
    <property type="entry name" value="P-loop_NTPase"/>
</dbReference>
<gene>
    <name evidence="3" type="ORF">IZO911_LOCUS13916</name>
</gene>
<dbReference type="PANTHER" id="PTHR14465:SF0">
    <property type="entry name" value="IQ DOMAIN-CONTAINING PROTEIN H"/>
    <property type="match status" value="1"/>
</dbReference>
<dbReference type="Gene3D" id="1.20.5.190">
    <property type="match status" value="1"/>
</dbReference>
<dbReference type="InterPro" id="IPR000048">
    <property type="entry name" value="IQ_motif_EF-hand-BS"/>
</dbReference>
<dbReference type="InterPro" id="IPR038752">
    <property type="entry name" value="IQCH"/>
</dbReference>
<dbReference type="EMBL" id="CAJNOE010000114">
    <property type="protein sequence ID" value="CAF0931832.1"/>
    <property type="molecule type" value="Genomic_DNA"/>
</dbReference>
<organism evidence="3 4">
    <name type="scientific">Adineta steineri</name>
    <dbReference type="NCBI Taxonomy" id="433720"/>
    <lineage>
        <taxon>Eukaryota</taxon>
        <taxon>Metazoa</taxon>
        <taxon>Spiralia</taxon>
        <taxon>Gnathifera</taxon>
        <taxon>Rotifera</taxon>
        <taxon>Eurotatoria</taxon>
        <taxon>Bdelloidea</taxon>
        <taxon>Adinetida</taxon>
        <taxon>Adinetidae</taxon>
        <taxon>Adineta</taxon>
    </lineage>
</organism>
<dbReference type="SUPFAM" id="SSF52540">
    <property type="entry name" value="P-loop containing nucleoside triphosphate hydrolases"/>
    <property type="match status" value="1"/>
</dbReference>
<dbReference type="PROSITE" id="PS50096">
    <property type="entry name" value="IQ"/>
    <property type="match status" value="1"/>
</dbReference>
<protein>
    <recommendedName>
        <fullName evidence="2">IQCH-like ATP-grasp domain-containing protein</fullName>
    </recommendedName>
</protein>
<feature type="compositionally biased region" description="Polar residues" evidence="1">
    <location>
        <begin position="1"/>
        <end position="17"/>
    </location>
</feature>
<evidence type="ECO:0000256" key="1">
    <source>
        <dbReference type="SAM" id="MobiDB-lite"/>
    </source>
</evidence>
<evidence type="ECO:0000313" key="3">
    <source>
        <dbReference type="EMBL" id="CAF0931832.1"/>
    </source>
</evidence>
<evidence type="ECO:0000313" key="4">
    <source>
        <dbReference type="Proteomes" id="UP000663860"/>
    </source>
</evidence>
<proteinExistence type="predicted"/>
<name>A0A814BSJ1_9BILA</name>
<evidence type="ECO:0000259" key="2">
    <source>
        <dbReference type="Pfam" id="PF24923"/>
    </source>
</evidence>
<sequence>MMALAPSSNGDNANRNTNNEKEEKDNALKMLSFNPLNTRQLHQRTSEENIYEQLYQLRQSRNSTYSRSKHSEGKSVVSIDAALNDRNHQPIQDSLGLQLPLIETHQQRPIPRYHISRKTSEPLGVLPLKRRRNPFNYSIPSTSDDAKQHLLKLAGHETIVKGTHSTFESLPSNTHDPSFRIRTYSREESNVYEPLHSPLRNTTNAQSTKSFNNRIQKRVPERLTTSQHHFLGYNGKERAAILIQSYWRGFRTRCIYKLLKKRKRAVHIIASAWLTYSKLSKIRKQLNLIRQRQLDYFHIKQNELREKWSCISSNRRIIVHIPSLGLSQCIRNNLNHLSLRENYQVGRLCELDDPNVNVIYVSPMSVNDEILQYYNKLINLRAMVEQGNNQPATSIPNNVNERFKIIVPESLHSFPKHNMCLATLLKYSPKALKQIKNLIQNQQAYLVSGTSHIDDLYIAEYLDIPIYGCEPEVSYLYSTKSGSKRIFKSSNVPMPFGEYDIYDLQHLLKSLAQLIIEHLDVQRWIFKIDDHFDGLGIAYCDIATYLPCYQKLMEEARKCTSNESNKLIQNDLYAKLLSELPDILDKHTIYVNKAQFNSWQSYLKVFLSQGGIIEAYPPSDSITSITICLSIEPNGQYSLLCSGDQLHAESQFSCWGLAFPQSSVDPKELNNYCLLIAEQCQQRHIYGYVDIDFITFIDGKTDKQNIWVTDLSIGYSEHLSLFHVMKYITTGQFNSVTHSFIVKTKQPKQRLRNWQNGAPEYIISEKNCYAIWSSRLYHTNLSNIHYSIFFEICRSHGIGFDIRERQGSIFTLLESNHHEHIGMITISDTLQNTLTNFICNLNAMNQEITAKTEVEGRSNFMLAVNDIENIFGLAKDNDSNVSFNTTTS</sequence>